<protein>
    <submittedName>
        <fullName evidence="2">Uncharacterized protein</fullName>
    </submittedName>
</protein>
<proteinExistence type="predicted"/>
<dbReference type="EMBL" id="FOIM01000004">
    <property type="protein sequence ID" value="SET32441.1"/>
    <property type="molecule type" value="Genomic_DNA"/>
</dbReference>
<evidence type="ECO:0000256" key="1">
    <source>
        <dbReference type="SAM" id="SignalP"/>
    </source>
</evidence>
<dbReference type="Pfam" id="PF20316">
    <property type="entry name" value="DUF6612"/>
    <property type="match status" value="1"/>
</dbReference>
<dbReference type="Proteomes" id="UP000198508">
    <property type="component" value="Unassembled WGS sequence"/>
</dbReference>
<dbReference type="RefSeq" id="WP_092361531.1">
    <property type="nucleotide sequence ID" value="NZ_CAKXUV010000100.1"/>
</dbReference>
<dbReference type="GeneID" id="93276174"/>
<accession>A0A1I0DJ20</accession>
<dbReference type="InterPro" id="IPR046720">
    <property type="entry name" value="DUF6612"/>
</dbReference>
<evidence type="ECO:0000313" key="3">
    <source>
        <dbReference type="Proteomes" id="UP000198508"/>
    </source>
</evidence>
<evidence type="ECO:0000313" key="2">
    <source>
        <dbReference type="EMBL" id="SET32441.1"/>
    </source>
</evidence>
<organism evidence="2 3">
    <name type="scientific">Enterocloster lavalensis</name>
    <dbReference type="NCBI Taxonomy" id="460384"/>
    <lineage>
        <taxon>Bacteria</taxon>
        <taxon>Bacillati</taxon>
        <taxon>Bacillota</taxon>
        <taxon>Clostridia</taxon>
        <taxon>Lachnospirales</taxon>
        <taxon>Lachnospiraceae</taxon>
        <taxon>Enterocloster</taxon>
    </lineage>
</organism>
<name>A0A1I0DJ20_9FIRM</name>
<keyword evidence="1" id="KW-0732">Signal</keyword>
<feature type="chain" id="PRO_5044372506" evidence="1">
    <location>
        <begin position="24"/>
        <end position="273"/>
    </location>
</feature>
<keyword evidence="3" id="KW-1185">Reference proteome</keyword>
<dbReference type="STRING" id="460384.SAMN05216313_104224"/>
<dbReference type="AlphaFoldDB" id="A0A1I0DJ20"/>
<sequence>MRFKRLAALTLGMTVALTMTAWANESDAVAVYQEMKAKESMMTDMDAYIDVKEEVSVGGKTMDIRMEMNVKINNLRTPDQMRMNTYMRLTLPGGGIPGGASGPGEAVQADDPAGSQFTGNLYYADGMYYMDMAGQKIKVPIPLDAIMASAKQSTGTVADSLDSVRNLKLRMEGENRVLSFNMDEVRMNGLLDQVMARLKSITGNSSLSYRDIYCEYIVNPEGYCIKNRMKMTMDMTIGKETVVLNLDGDVGYADPGQPVTITAPDLTGYTLAQ</sequence>
<feature type="signal peptide" evidence="1">
    <location>
        <begin position="1"/>
        <end position="23"/>
    </location>
</feature>
<gene>
    <name evidence="2" type="ORF">SAMN05216313_104224</name>
</gene>
<reference evidence="3" key="1">
    <citation type="submission" date="2016-10" db="EMBL/GenBank/DDBJ databases">
        <authorList>
            <person name="Varghese N."/>
            <person name="Submissions S."/>
        </authorList>
    </citation>
    <scope>NUCLEOTIDE SEQUENCE [LARGE SCALE GENOMIC DNA]</scope>
    <source>
        <strain evidence="3">NLAE-zl-G277</strain>
    </source>
</reference>